<proteinExistence type="evidence at transcript level"/>
<evidence type="ECO:0000313" key="2">
    <source>
        <dbReference type="EMBL" id="AAB48051.1"/>
    </source>
</evidence>
<evidence type="ECO:0000256" key="1">
    <source>
        <dbReference type="SAM" id="MobiDB-lite"/>
    </source>
</evidence>
<reference evidence="2" key="1">
    <citation type="submission" date="1997-02" db="EMBL/GenBank/DDBJ databases">
        <authorList>
            <person name="Yung W.C.W."/>
            <person name="Leung F.C.C."/>
        </authorList>
    </citation>
    <scope>NUCLEOTIDE SEQUENCE</scope>
    <source>
        <tissue evidence="2">Liver</tissue>
    </source>
</reference>
<organism evidence="2">
    <name type="scientific">Cyprinus carpio</name>
    <name type="common">Common carp</name>
    <dbReference type="NCBI Taxonomy" id="7962"/>
    <lineage>
        <taxon>Eukaryota</taxon>
        <taxon>Metazoa</taxon>
        <taxon>Chordata</taxon>
        <taxon>Craniata</taxon>
        <taxon>Vertebrata</taxon>
        <taxon>Euteleostomi</taxon>
        <taxon>Actinopterygii</taxon>
        <taxon>Neopterygii</taxon>
        <taxon>Teleostei</taxon>
        <taxon>Ostariophysi</taxon>
        <taxon>Cypriniformes</taxon>
        <taxon>Cyprinidae</taxon>
        <taxon>Cyprininae</taxon>
        <taxon>Cyprinus</taxon>
    </lineage>
</organism>
<sequence length="89" mass="10095">RGADGEGSPGVPPEREIWRTEEKDERVGRGGEASLRGYFRSRPKGHLQAVNRPFFTPSPPPFFLATRAEYQHPKHRHPEGFSQSLTAFH</sequence>
<feature type="region of interest" description="Disordered" evidence="1">
    <location>
        <begin position="1"/>
        <end position="37"/>
    </location>
</feature>
<accession>P79983</accession>
<dbReference type="EMBL" id="U88562">
    <property type="protein sequence ID" value="AAB48051.1"/>
    <property type="molecule type" value="mRNA"/>
</dbReference>
<name>P79983_CYPCA</name>
<feature type="compositionally biased region" description="Basic and acidic residues" evidence="1">
    <location>
        <begin position="13"/>
        <end position="29"/>
    </location>
</feature>
<dbReference type="AlphaFoldDB" id="P79983"/>
<feature type="non-terminal residue" evidence="2">
    <location>
        <position position="1"/>
    </location>
</feature>
<protein>
    <submittedName>
        <fullName evidence="2">Uncharacterized protein</fullName>
    </submittedName>
</protein>